<accession>A0ABV4SPX6</accession>
<name>A0ABV4SPX6_9ACTN</name>
<evidence type="ECO:0000313" key="2">
    <source>
        <dbReference type="Proteomes" id="UP001571476"/>
    </source>
</evidence>
<keyword evidence="2" id="KW-1185">Reference proteome</keyword>
<proteinExistence type="predicted"/>
<protein>
    <submittedName>
        <fullName evidence="1">Uncharacterized protein</fullName>
    </submittedName>
</protein>
<dbReference type="Proteomes" id="UP001571476">
    <property type="component" value="Unassembled WGS sequence"/>
</dbReference>
<dbReference type="RefSeq" id="WP_372565050.1">
    <property type="nucleotide sequence ID" value="NZ_JBGOSP010000017.1"/>
</dbReference>
<reference evidence="1 2" key="1">
    <citation type="submission" date="2024-08" db="EMBL/GenBank/DDBJ databases">
        <title>Genome sequence of Streptomyces aureus CACIA-1.46HGO.</title>
        <authorList>
            <person name="Evangelista-Martinez Z."/>
        </authorList>
    </citation>
    <scope>NUCLEOTIDE SEQUENCE [LARGE SCALE GENOMIC DNA]</scope>
    <source>
        <strain evidence="1 2">CACIA-1.46HGO</strain>
    </source>
</reference>
<dbReference type="EMBL" id="JBGOSP010000017">
    <property type="protein sequence ID" value="MFA3840519.1"/>
    <property type="molecule type" value="Genomic_DNA"/>
</dbReference>
<organism evidence="1 2">
    <name type="scientific">Streptomyces aureus</name>
    <dbReference type="NCBI Taxonomy" id="193461"/>
    <lineage>
        <taxon>Bacteria</taxon>
        <taxon>Bacillati</taxon>
        <taxon>Actinomycetota</taxon>
        <taxon>Actinomycetes</taxon>
        <taxon>Kitasatosporales</taxon>
        <taxon>Streptomycetaceae</taxon>
        <taxon>Streptomyces</taxon>
    </lineage>
</organism>
<gene>
    <name evidence="1" type="ORF">ACEG43_30750</name>
</gene>
<evidence type="ECO:0000313" key="1">
    <source>
        <dbReference type="EMBL" id="MFA3840519.1"/>
    </source>
</evidence>
<comment type="caution">
    <text evidence="1">The sequence shown here is derived from an EMBL/GenBank/DDBJ whole genome shotgun (WGS) entry which is preliminary data.</text>
</comment>
<sequence length="47" mass="5110">MALISAHRADALGNLRRLPGPDGVRVLETYGITVAELQERLDVDLPP</sequence>